<gene>
    <name evidence="3" type="ORF">PPRIM_AZ9-3.1.T0730148</name>
</gene>
<feature type="chain" id="PRO_5035837019" evidence="2">
    <location>
        <begin position="20"/>
        <end position="226"/>
    </location>
</feature>
<evidence type="ECO:0000313" key="3">
    <source>
        <dbReference type="EMBL" id="CAD8085105.1"/>
    </source>
</evidence>
<evidence type="ECO:0000256" key="2">
    <source>
        <dbReference type="SAM" id="SignalP"/>
    </source>
</evidence>
<accession>A0A8S1N797</accession>
<feature type="compositionally biased region" description="Basic and acidic residues" evidence="1">
    <location>
        <begin position="108"/>
        <end position="118"/>
    </location>
</feature>
<sequence length="226" mass="26578">MRTVILIVILICIAQSAQNLRQKKIHILNGQKLALIEKQVQYIDDDVQLNQEQDIQQEGFQQINVHEQQQVQIEEEAVIQIDEEQTLTAEQMEELDRKEQEEYERLKRQRLEEQHLNDEDSYMQSQENERKSNNQYEAQSEMPVDVVEHQLTPVIQKDPIPDQKGVVSPFAPADNSLPYSSYDSESGFEVKESDIKMQGSINPNDLDQYLQEQYRKEMEQFANFHI</sequence>
<protein>
    <submittedName>
        <fullName evidence="3">Uncharacterized protein</fullName>
    </submittedName>
</protein>
<name>A0A8S1N797_PARPR</name>
<evidence type="ECO:0000256" key="1">
    <source>
        <dbReference type="SAM" id="MobiDB-lite"/>
    </source>
</evidence>
<dbReference type="AlphaFoldDB" id="A0A8S1N797"/>
<feature type="region of interest" description="Disordered" evidence="1">
    <location>
        <begin position="108"/>
        <end position="135"/>
    </location>
</feature>
<keyword evidence="2" id="KW-0732">Signal</keyword>
<feature type="signal peptide" evidence="2">
    <location>
        <begin position="1"/>
        <end position="19"/>
    </location>
</feature>
<proteinExistence type="predicted"/>
<dbReference type="EMBL" id="CAJJDM010000076">
    <property type="protein sequence ID" value="CAD8085105.1"/>
    <property type="molecule type" value="Genomic_DNA"/>
</dbReference>
<dbReference type="OMA" id="ILICMAQ"/>
<reference evidence="3" key="1">
    <citation type="submission" date="2021-01" db="EMBL/GenBank/DDBJ databases">
        <authorList>
            <consortium name="Genoscope - CEA"/>
            <person name="William W."/>
        </authorList>
    </citation>
    <scope>NUCLEOTIDE SEQUENCE</scope>
</reference>
<evidence type="ECO:0000313" key="4">
    <source>
        <dbReference type="Proteomes" id="UP000688137"/>
    </source>
</evidence>
<dbReference type="Proteomes" id="UP000688137">
    <property type="component" value="Unassembled WGS sequence"/>
</dbReference>
<keyword evidence="4" id="KW-1185">Reference proteome</keyword>
<comment type="caution">
    <text evidence="3">The sequence shown here is derived from an EMBL/GenBank/DDBJ whole genome shotgun (WGS) entry which is preliminary data.</text>
</comment>
<organism evidence="3 4">
    <name type="scientific">Paramecium primaurelia</name>
    <dbReference type="NCBI Taxonomy" id="5886"/>
    <lineage>
        <taxon>Eukaryota</taxon>
        <taxon>Sar</taxon>
        <taxon>Alveolata</taxon>
        <taxon>Ciliophora</taxon>
        <taxon>Intramacronucleata</taxon>
        <taxon>Oligohymenophorea</taxon>
        <taxon>Peniculida</taxon>
        <taxon>Parameciidae</taxon>
        <taxon>Paramecium</taxon>
    </lineage>
</organism>